<keyword evidence="3" id="KW-1185">Reference proteome</keyword>
<dbReference type="OrthoDB" id="5542774at2759"/>
<reference evidence="2" key="1">
    <citation type="submission" date="2022-07" db="EMBL/GenBank/DDBJ databases">
        <title>Phylogenomic reconstructions and comparative analyses of Kickxellomycotina fungi.</title>
        <authorList>
            <person name="Reynolds N.K."/>
            <person name="Stajich J.E."/>
            <person name="Barry K."/>
            <person name="Grigoriev I.V."/>
            <person name="Crous P."/>
            <person name="Smith M.E."/>
        </authorList>
    </citation>
    <scope>NUCLEOTIDE SEQUENCE</scope>
    <source>
        <strain evidence="2">BCRC 34297</strain>
    </source>
</reference>
<gene>
    <name evidence="2" type="ORF">GGI19_006483</name>
</gene>
<evidence type="ECO:0000256" key="1">
    <source>
        <dbReference type="SAM" id="MobiDB-lite"/>
    </source>
</evidence>
<feature type="compositionally biased region" description="Polar residues" evidence="1">
    <location>
        <begin position="183"/>
        <end position="193"/>
    </location>
</feature>
<evidence type="ECO:0000313" key="3">
    <source>
        <dbReference type="Proteomes" id="UP001140011"/>
    </source>
</evidence>
<feature type="region of interest" description="Disordered" evidence="1">
    <location>
        <begin position="172"/>
        <end position="217"/>
    </location>
</feature>
<sequence>MDNLTRDQVDEPSDSTLRQQDQANHSVDGQVVKTQVELYSKRLELNAKRLGLNGKQLQLNAELLKLYKKQRELDAEQLELNGEHLELTVRTNVNIVFEIMSSASANIPVIPVVDAPADDSTILTTEQLLVLITAPPIANASISPCLPIAALPCLLVAALPLLNTLAQPAARPTAAQERKRSAPPNQAPESLQASKRYRTGNDGATASSSRTTYEHSDDKATSKRLLAAIKPCIFVEVDFVSGIYRRIHSCSLMPPGVKPKKFIKRLAKMDGLEHWVPRLSPTKSKGLAGLNFLRRRDLEPETLRLDVLRQLGLAEDLSAVVLGPRLCYALVAMCGIRVDQMSGPILSSMFSTVTGEDLHLLNMVTQQGVRQMTANSICQMVKSWVSNL</sequence>
<dbReference type="EMBL" id="JANBUH010001433">
    <property type="protein sequence ID" value="KAJ2745645.1"/>
    <property type="molecule type" value="Genomic_DNA"/>
</dbReference>
<organism evidence="2 3">
    <name type="scientific">Coemansia pectinata</name>
    <dbReference type="NCBI Taxonomy" id="1052879"/>
    <lineage>
        <taxon>Eukaryota</taxon>
        <taxon>Fungi</taxon>
        <taxon>Fungi incertae sedis</taxon>
        <taxon>Zoopagomycota</taxon>
        <taxon>Kickxellomycotina</taxon>
        <taxon>Kickxellomycetes</taxon>
        <taxon>Kickxellales</taxon>
        <taxon>Kickxellaceae</taxon>
        <taxon>Coemansia</taxon>
    </lineage>
</organism>
<feature type="non-terminal residue" evidence="2">
    <location>
        <position position="388"/>
    </location>
</feature>
<feature type="compositionally biased region" description="Polar residues" evidence="1">
    <location>
        <begin position="14"/>
        <end position="26"/>
    </location>
</feature>
<dbReference type="Proteomes" id="UP001140011">
    <property type="component" value="Unassembled WGS sequence"/>
</dbReference>
<name>A0A9W8L6I5_9FUNG</name>
<accession>A0A9W8L6I5</accession>
<evidence type="ECO:0000313" key="2">
    <source>
        <dbReference type="EMBL" id="KAJ2745645.1"/>
    </source>
</evidence>
<feature type="region of interest" description="Disordered" evidence="1">
    <location>
        <begin position="1"/>
        <end position="26"/>
    </location>
</feature>
<protein>
    <submittedName>
        <fullName evidence="2">Uncharacterized protein</fullName>
    </submittedName>
</protein>
<feature type="compositionally biased region" description="Polar residues" evidence="1">
    <location>
        <begin position="202"/>
        <end position="211"/>
    </location>
</feature>
<proteinExistence type="predicted"/>
<comment type="caution">
    <text evidence="2">The sequence shown here is derived from an EMBL/GenBank/DDBJ whole genome shotgun (WGS) entry which is preliminary data.</text>
</comment>
<dbReference type="AlphaFoldDB" id="A0A9W8L6I5"/>